<organism evidence="1 2">
    <name type="scientific">Streptomyces pseudovenezuelae</name>
    <dbReference type="NCBI Taxonomy" id="67350"/>
    <lineage>
        <taxon>Bacteria</taxon>
        <taxon>Bacillati</taxon>
        <taxon>Actinomycetota</taxon>
        <taxon>Actinomycetes</taxon>
        <taxon>Kitasatosporales</taxon>
        <taxon>Streptomycetaceae</taxon>
        <taxon>Streptomyces</taxon>
        <taxon>Streptomyces aurantiacus group</taxon>
    </lineage>
</organism>
<dbReference type="RefSeq" id="WP_280883411.1">
    <property type="nucleotide sequence ID" value="NZ_JARXVH010000045.1"/>
</dbReference>
<proteinExistence type="predicted"/>
<gene>
    <name evidence="1" type="ORF">M2283_010177</name>
</gene>
<protein>
    <submittedName>
        <fullName evidence="1">Uncharacterized protein</fullName>
    </submittedName>
</protein>
<dbReference type="Proteomes" id="UP001160499">
    <property type="component" value="Unassembled WGS sequence"/>
</dbReference>
<reference evidence="1 2" key="1">
    <citation type="submission" date="2023-04" db="EMBL/GenBank/DDBJ databases">
        <title>Forest soil microbial communities from Buena Vista Peninsula, Colon Province, Panama.</title>
        <authorList>
            <person name="Bouskill N."/>
        </authorList>
    </citation>
    <scope>NUCLEOTIDE SEQUENCE [LARGE SCALE GENOMIC DNA]</scope>
    <source>
        <strain evidence="1 2">GGS1</strain>
    </source>
</reference>
<comment type="caution">
    <text evidence="1">The sequence shown here is derived from an EMBL/GenBank/DDBJ whole genome shotgun (WGS) entry which is preliminary data.</text>
</comment>
<evidence type="ECO:0000313" key="2">
    <source>
        <dbReference type="Proteomes" id="UP001160499"/>
    </source>
</evidence>
<dbReference type="EMBL" id="JARXVH010000045">
    <property type="protein sequence ID" value="MDH6222825.1"/>
    <property type="molecule type" value="Genomic_DNA"/>
</dbReference>
<evidence type="ECO:0000313" key="1">
    <source>
        <dbReference type="EMBL" id="MDH6222825.1"/>
    </source>
</evidence>
<name>A0ABT6M2Q0_9ACTN</name>
<keyword evidence="2" id="KW-1185">Reference proteome</keyword>
<sequence>MGSADVENAVTLLRENPVAALTIDTEVHPPTILLIRGRVEPDVVDGIPEEYLQLASSPSWRRGIPMARAVGVPGFNADCPPGELP</sequence>
<accession>A0ABT6M2Q0</accession>